<gene>
    <name evidence="1" type="ORF">PCANC_14464</name>
</gene>
<evidence type="ECO:0000313" key="1">
    <source>
        <dbReference type="EMBL" id="PLW40684.1"/>
    </source>
</evidence>
<name>A0A2N5USG9_9BASI</name>
<evidence type="ECO:0000313" key="2">
    <source>
        <dbReference type="Proteomes" id="UP000235388"/>
    </source>
</evidence>
<protein>
    <submittedName>
        <fullName evidence="1">Uncharacterized protein</fullName>
    </submittedName>
</protein>
<dbReference type="EMBL" id="PGCJ01000178">
    <property type="protein sequence ID" value="PLW40684.1"/>
    <property type="molecule type" value="Genomic_DNA"/>
</dbReference>
<keyword evidence="2" id="KW-1185">Reference proteome</keyword>
<organism evidence="1 2">
    <name type="scientific">Puccinia coronata f. sp. avenae</name>
    <dbReference type="NCBI Taxonomy" id="200324"/>
    <lineage>
        <taxon>Eukaryota</taxon>
        <taxon>Fungi</taxon>
        <taxon>Dikarya</taxon>
        <taxon>Basidiomycota</taxon>
        <taxon>Pucciniomycotina</taxon>
        <taxon>Pucciniomycetes</taxon>
        <taxon>Pucciniales</taxon>
        <taxon>Pucciniaceae</taxon>
        <taxon>Puccinia</taxon>
    </lineage>
</organism>
<dbReference type="AlphaFoldDB" id="A0A2N5USG9"/>
<sequence length="164" mass="18538">MAFGHTLYQCPTLVRAVIMSRSDPEAYITRPGYSGLSASLPLVQRKSQTERGVTRSNSSEQLASSRRIASREILFYSIYHSAFSIHRWYSCLFRRSILSSPLSVGKSVSLRRPICSPFPQVTTVPSLETLIKVQVIDFQTKTASRFSIKSYSGSYLNIYNWIAK</sequence>
<dbReference type="Proteomes" id="UP000235388">
    <property type="component" value="Unassembled WGS sequence"/>
</dbReference>
<comment type="caution">
    <text evidence="1">The sequence shown here is derived from an EMBL/GenBank/DDBJ whole genome shotgun (WGS) entry which is preliminary data.</text>
</comment>
<proteinExistence type="predicted"/>
<reference evidence="1 2" key="1">
    <citation type="submission" date="2017-11" db="EMBL/GenBank/DDBJ databases">
        <title>De novo assembly and phasing of dikaryotic genomes from two isolates of Puccinia coronata f. sp. avenae, the causal agent of oat crown rust.</title>
        <authorList>
            <person name="Miller M.E."/>
            <person name="Zhang Y."/>
            <person name="Omidvar V."/>
            <person name="Sperschneider J."/>
            <person name="Schwessinger B."/>
            <person name="Raley C."/>
            <person name="Palmer J.M."/>
            <person name="Garnica D."/>
            <person name="Upadhyaya N."/>
            <person name="Rathjen J."/>
            <person name="Taylor J.M."/>
            <person name="Park R.F."/>
            <person name="Dodds P.N."/>
            <person name="Hirsch C.D."/>
            <person name="Kianian S.F."/>
            <person name="Figueroa M."/>
        </authorList>
    </citation>
    <scope>NUCLEOTIDE SEQUENCE [LARGE SCALE GENOMIC DNA]</scope>
    <source>
        <strain evidence="1">12NC29</strain>
    </source>
</reference>
<accession>A0A2N5USG9</accession>